<organism evidence="2 3">
    <name type="scientific">Bordetella phage CN2</name>
    <dbReference type="NCBI Taxonomy" id="1916124"/>
    <lineage>
        <taxon>Viruses</taxon>
        <taxon>Duplodnaviria</taxon>
        <taxon>Heunggongvirae</taxon>
        <taxon>Uroviricota</taxon>
        <taxon>Caudoviricetes</taxon>
        <taxon>Mesyanzhinovviridae</taxon>
        <taxon>Rabinowitzvirinae</taxon>
        <taxon>Vojvodinavirus</taxon>
        <taxon>Vojvodinavirus CN2</taxon>
        <taxon>Bordetella virus CN2</taxon>
    </lineage>
</organism>
<accession>A0A2D0W9E2</accession>
<dbReference type="RefSeq" id="YP_009793990.1">
    <property type="nucleotide sequence ID" value="NC_047877.1"/>
</dbReference>
<keyword evidence="1" id="KW-0812">Transmembrane</keyword>
<evidence type="ECO:0000256" key="1">
    <source>
        <dbReference type="SAM" id="Phobius"/>
    </source>
</evidence>
<proteinExistence type="predicted"/>
<dbReference type="KEGG" id="vg:54984240"/>
<sequence>MSVRVLLGLWLMVSIPAAIFVGKLIYFGMNGPEPEPEER</sequence>
<keyword evidence="3" id="KW-1185">Reference proteome</keyword>
<evidence type="ECO:0000313" key="3">
    <source>
        <dbReference type="Proteomes" id="UP000240180"/>
    </source>
</evidence>
<reference evidence="2 3" key="1">
    <citation type="submission" date="2016-10" db="EMBL/GenBank/DDBJ databases">
        <title>Properties of three new Bordetella phage species from family Siphoviridae.</title>
        <authorList>
            <person name="Knezevic P."/>
            <person name="Petrovic Fabijan A."/>
            <person name="Doffkay Z."/>
            <person name="Rakhely G."/>
        </authorList>
    </citation>
    <scope>NUCLEOTIDE SEQUENCE [LARGE SCALE GENOMIC DNA]</scope>
</reference>
<keyword evidence="1" id="KW-0472">Membrane</keyword>
<protein>
    <submittedName>
        <fullName evidence="2">Uncharacterized protein</fullName>
    </submittedName>
</protein>
<name>A0A2D0W9E2_9CAUD</name>
<dbReference type="GeneID" id="54984240"/>
<dbReference type="EMBL" id="KY000219">
    <property type="protein sequence ID" value="APL99275.1"/>
    <property type="molecule type" value="Genomic_DNA"/>
</dbReference>
<dbReference type="Proteomes" id="UP000240180">
    <property type="component" value="Segment"/>
</dbReference>
<evidence type="ECO:0000313" key="2">
    <source>
        <dbReference type="EMBL" id="APL99275.1"/>
    </source>
</evidence>
<keyword evidence="1" id="KW-1133">Transmembrane helix</keyword>
<feature type="transmembrane region" description="Helical" evidence="1">
    <location>
        <begin position="7"/>
        <end position="29"/>
    </location>
</feature>